<evidence type="ECO:0000256" key="1">
    <source>
        <dbReference type="SAM" id="Phobius"/>
    </source>
</evidence>
<keyword evidence="2" id="KW-0614">Plasmid</keyword>
<feature type="transmembrane region" description="Helical" evidence="1">
    <location>
        <begin position="44"/>
        <end position="62"/>
    </location>
</feature>
<dbReference type="AlphaFoldDB" id="C5B6M3"/>
<keyword evidence="1" id="KW-0472">Membrane</keyword>
<name>C5B6M3_METEA</name>
<dbReference type="HOGENOM" id="CLU_1803907_0_0_5"/>
<dbReference type="Proteomes" id="UP000009081">
    <property type="component" value="Plasmid megaplasmid"/>
</dbReference>
<evidence type="ECO:0000313" key="3">
    <source>
        <dbReference type="Proteomes" id="UP000009081"/>
    </source>
</evidence>
<reference evidence="2 3" key="1">
    <citation type="journal article" date="2009" name="PLoS ONE">
        <title>Methylobacterium genome sequences: a reference blueprint to investigate microbial metabolism of C1 compounds from natural and industrial sources.</title>
        <authorList>
            <person name="Vuilleumier S."/>
            <person name="Chistoserdova L."/>
            <person name="Lee M.-C."/>
            <person name="Bringel F."/>
            <person name="Lajus A."/>
            <person name="Zhou Y."/>
            <person name="Gourion B."/>
            <person name="Barbe V."/>
            <person name="Chang J."/>
            <person name="Cruveiller S."/>
            <person name="Dossat C."/>
            <person name="Gillett W."/>
            <person name="Gruffaz C."/>
            <person name="Haugen E."/>
            <person name="Hourcade E."/>
            <person name="Levy R."/>
            <person name="Mangenot S."/>
            <person name="Muller E."/>
            <person name="Nadalig T."/>
            <person name="Pagni M."/>
            <person name="Penny C."/>
            <person name="Peyraud R."/>
            <person name="Robinson D.G."/>
            <person name="Roche D."/>
            <person name="Rouy Z."/>
            <person name="Saenampechek C."/>
            <person name="Salvignol G."/>
            <person name="Vallenet D."/>
            <person name="Wu Z."/>
            <person name="Marx C.J."/>
            <person name="Vorholt J.A."/>
            <person name="Olson M.V."/>
            <person name="Kaul R."/>
            <person name="Weissenbach J."/>
            <person name="Medigue C."/>
            <person name="Lidstrom M.E."/>
        </authorList>
    </citation>
    <scope>NUCLEOTIDE SEQUENCE [LARGE SCALE GENOMIC DNA]</scope>
    <source>
        <strain evidence="3">ATCC 14718 / DSM 1338 / JCM 2805 / NCIMB 9133 / AM1</strain>
    </source>
</reference>
<accession>C5B6M3</accession>
<organism evidence="2 3">
    <name type="scientific">Methylorubrum extorquens (strain ATCC 14718 / DSM 1338 / JCM 2805 / NCIMB 9133 / AM1)</name>
    <name type="common">Methylobacterium extorquens</name>
    <dbReference type="NCBI Taxonomy" id="272630"/>
    <lineage>
        <taxon>Bacteria</taxon>
        <taxon>Pseudomonadati</taxon>
        <taxon>Pseudomonadota</taxon>
        <taxon>Alphaproteobacteria</taxon>
        <taxon>Hyphomicrobiales</taxon>
        <taxon>Methylobacteriaceae</taxon>
        <taxon>Methylorubrum</taxon>
    </lineage>
</organism>
<keyword evidence="1" id="KW-1133">Transmembrane helix</keyword>
<feature type="transmembrane region" description="Helical" evidence="1">
    <location>
        <begin position="105"/>
        <end position="133"/>
    </location>
</feature>
<proteinExistence type="predicted"/>
<dbReference type="RefSeq" id="WP_003604207.1">
    <property type="nucleotide sequence ID" value="NC_012811.1"/>
</dbReference>
<dbReference type="EMBL" id="CP001511">
    <property type="protein sequence ID" value="ACS44105.1"/>
    <property type="molecule type" value="Genomic_DNA"/>
</dbReference>
<gene>
    <name evidence="2" type="ordered locus">MexAM1_META2p1367</name>
</gene>
<feature type="transmembrane region" description="Helical" evidence="1">
    <location>
        <begin position="74"/>
        <end position="93"/>
    </location>
</feature>
<dbReference type="KEGG" id="mea:Mex_2p1367"/>
<protein>
    <submittedName>
        <fullName evidence="2">Uncharacterized protein</fullName>
    </submittedName>
</protein>
<evidence type="ECO:0000313" key="2">
    <source>
        <dbReference type="EMBL" id="ACS44105.1"/>
    </source>
</evidence>
<geneLocation type="plasmid" evidence="2 3">
    <name>megaplasmid</name>
</geneLocation>
<sequence length="143" mass="15014">MRKLSVLVRATAATLAAATVGVYVSAAVPALVFGASFRDFVQMATEVYLPALCLAVVTAPLAARALREDGARRLAWQCTLIGCLIVAGAELRWMMHLDLAPTPTLFWSIVFNAVLRGVPGGVAGAGVVLAVLLETAPRRRALA</sequence>
<keyword evidence="1" id="KW-0812">Transmembrane</keyword>
<keyword evidence="3" id="KW-1185">Reference proteome</keyword>